<dbReference type="Proteomes" id="UP001165060">
    <property type="component" value="Unassembled WGS sequence"/>
</dbReference>
<accession>A0ABQ6MTW5</accession>
<comment type="caution">
    <text evidence="1">The sequence shown here is derived from an EMBL/GenBank/DDBJ whole genome shotgun (WGS) entry which is preliminary data.</text>
</comment>
<sequence length="61" mass="6999">YDYETGRNRMVEVGGGTFKDWVSGGRIKKRDLERLQEKVRAGVPDVVREQFAEEEGGGKRR</sequence>
<evidence type="ECO:0000313" key="2">
    <source>
        <dbReference type="Proteomes" id="UP001165060"/>
    </source>
</evidence>
<keyword evidence="2" id="KW-1185">Reference proteome</keyword>
<evidence type="ECO:0000313" key="1">
    <source>
        <dbReference type="EMBL" id="GMI32257.1"/>
    </source>
</evidence>
<name>A0ABQ6MTW5_9STRA</name>
<proteinExistence type="predicted"/>
<dbReference type="EMBL" id="BRYB01003187">
    <property type="protein sequence ID" value="GMI32257.1"/>
    <property type="molecule type" value="Genomic_DNA"/>
</dbReference>
<protein>
    <submittedName>
        <fullName evidence="1">Uncharacterized protein</fullName>
    </submittedName>
</protein>
<feature type="non-terminal residue" evidence="1">
    <location>
        <position position="1"/>
    </location>
</feature>
<organism evidence="1 2">
    <name type="scientific">Tetraparma gracilis</name>
    <dbReference type="NCBI Taxonomy" id="2962635"/>
    <lineage>
        <taxon>Eukaryota</taxon>
        <taxon>Sar</taxon>
        <taxon>Stramenopiles</taxon>
        <taxon>Ochrophyta</taxon>
        <taxon>Bolidophyceae</taxon>
        <taxon>Parmales</taxon>
        <taxon>Triparmaceae</taxon>
        <taxon>Tetraparma</taxon>
    </lineage>
</organism>
<reference evidence="1 2" key="1">
    <citation type="journal article" date="2023" name="Commun. Biol.">
        <title>Genome analysis of Parmales, the sister group of diatoms, reveals the evolutionary specialization of diatoms from phago-mixotrophs to photoautotrophs.</title>
        <authorList>
            <person name="Ban H."/>
            <person name="Sato S."/>
            <person name="Yoshikawa S."/>
            <person name="Yamada K."/>
            <person name="Nakamura Y."/>
            <person name="Ichinomiya M."/>
            <person name="Sato N."/>
            <person name="Blanc-Mathieu R."/>
            <person name="Endo H."/>
            <person name="Kuwata A."/>
            <person name="Ogata H."/>
        </authorList>
    </citation>
    <scope>NUCLEOTIDE SEQUENCE [LARGE SCALE GENOMIC DNA]</scope>
</reference>
<gene>
    <name evidence="1" type="ORF">TeGR_g15110</name>
</gene>